<dbReference type="InParanoid" id="M4BV56"/>
<reference evidence="2" key="1">
    <citation type="journal article" date="2010" name="Science">
        <title>Signatures of adaptation to obligate biotrophy in the Hyaloperonospora arabidopsidis genome.</title>
        <authorList>
            <person name="Baxter L."/>
            <person name="Tripathy S."/>
            <person name="Ishaque N."/>
            <person name="Boot N."/>
            <person name="Cabral A."/>
            <person name="Kemen E."/>
            <person name="Thines M."/>
            <person name="Ah-Fong A."/>
            <person name="Anderson R."/>
            <person name="Badejoko W."/>
            <person name="Bittner-Eddy P."/>
            <person name="Boore J.L."/>
            <person name="Chibucos M.C."/>
            <person name="Coates M."/>
            <person name="Dehal P."/>
            <person name="Delehaunty K."/>
            <person name="Dong S."/>
            <person name="Downton P."/>
            <person name="Dumas B."/>
            <person name="Fabro G."/>
            <person name="Fronick C."/>
            <person name="Fuerstenberg S.I."/>
            <person name="Fulton L."/>
            <person name="Gaulin E."/>
            <person name="Govers F."/>
            <person name="Hughes L."/>
            <person name="Humphray S."/>
            <person name="Jiang R.H."/>
            <person name="Judelson H."/>
            <person name="Kamoun S."/>
            <person name="Kyung K."/>
            <person name="Meijer H."/>
            <person name="Minx P."/>
            <person name="Morris P."/>
            <person name="Nelson J."/>
            <person name="Phuntumart V."/>
            <person name="Qutob D."/>
            <person name="Rehmany A."/>
            <person name="Rougon-Cardoso A."/>
            <person name="Ryden P."/>
            <person name="Torto-Alalibo T."/>
            <person name="Studholme D."/>
            <person name="Wang Y."/>
            <person name="Win J."/>
            <person name="Wood J."/>
            <person name="Clifton S.W."/>
            <person name="Rogers J."/>
            <person name="Van den Ackerveken G."/>
            <person name="Jones J.D."/>
            <person name="McDowell J.M."/>
            <person name="Beynon J."/>
            <person name="Tyler B.M."/>
        </authorList>
    </citation>
    <scope>NUCLEOTIDE SEQUENCE [LARGE SCALE GENOMIC DNA]</scope>
    <source>
        <strain evidence="2">Emoy2</strain>
    </source>
</reference>
<organism evidence="1 2">
    <name type="scientific">Hyaloperonospora arabidopsidis (strain Emoy2)</name>
    <name type="common">Downy mildew agent</name>
    <name type="synonym">Peronospora arabidopsidis</name>
    <dbReference type="NCBI Taxonomy" id="559515"/>
    <lineage>
        <taxon>Eukaryota</taxon>
        <taxon>Sar</taxon>
        <taxon>Stramenopiles</taxon>
        <taxon>Oomycota</taxon>
        <taxon>Peronosporomycetes</taxon>
        <taxon>Peronosporales</taxon>
        <taxon>Peronosporaceae</taxon>
        <taxon>Hyaloperonospora</taxon>
    </lineage>
</organism>
<proteinExistence type="predicted"/>
<evidence type="ECO:0000313" key="1">
    <source>
        <dbReference type="EnsemblProtists" id="HpaP810397"/>
    </source>
</evidence>
<dbReference type="EMBL" id="JH597967">
    <property type="status" value="NOT_ANNOTATED_CDS"/>
    <property type="molecule type" value="Genomic_DNA"/>
</dbReference>
<protein>
    <recommendedName>
        <fullName evidence="3">RxLR effector candidate protein</fullName>
    </recommendedName>
</protein>
<dbReference type="VEuPathDB" id="FungiDB:HpaG810397"/>
<sequence length="121" mass="13865">MGRKVRSMYIFLEVATVTCAFLQNLSSRIRLYPIINVLIHSRPDKRAIYVLERLFANGLTTGHNLLGLNEPYGIAHRMLRHELNERVGEYAASANELVLELRKSLYGVKQAGRLWSRLLQA</sequence>
<dbReference type="HOGENOM" id="CLU_2042560_0_0_1"/>
<name>M4BV56_HYAAE</name>
<dbReference type="AlphaFoldDB" id="M4BV56"/>
<accession>M4BV56</accession>
<evidence type="ECO:0000313" key="2">
    <source>
        <dbReference type="Proteomes" id="UP000011713"/>
    </source>
</evidence>
<dbReference type="EnsemblProtists" id="HpaT810397">
    <property type="protein sequence ID" value="HpaP810397"/>
    <property type="gene ID" value="HpaG810397"/>
</dbReference>
<evidence type="ECO:0008006" key="3">
    <source>
        <dbReference type="Google" id="ProtNLM"/>
    </source>
</evidence>
<reference evidence="1" key="2">
    <citation type="submission" date="2015-06" db="UniProtKB">
        <authorList>
            <consortium name="EnsemblProtists"/>
        </authorList>
    </citation>
    <scope>IDENTIFICATION</scope>
    <source>
        <strain evidence="1">Emoy2</strain>
    </source>
</reference>
<keyword evidence="2" id="KW-1185">Reference proteome</keyword>
<dbReference type="Proteomes" id="UP000011713">
    <property type="component" value="Unassembled WGS sequence"/>
</dbReference>